<reference evidence="1" key="1">
    <citation type="submission" date="2022-02" db="EMBL/GenBank/DDBJ databases">
        <title>Towards deciphering the DNA virus diversity associated with rodent species in the families Cricetidae and Heteromyidae.</title>
        <authorList>
            <person name="Lund M."/>
            <person name="Larsen B.B."/>
            <person name="Gryseels S."/>
            <person name="Kraberger S."/>
            <person name="Rowsey D.M."/>
            <person name="Steger L."/>
            <person name="Yule K.M."/>
            <person name="Upham N.S."/>
            <person name="Worobey M."/>
            <person name="Van Doorslaer K."/>
            <person name="Varsani A."/>
        </authorList>
    </citation>
    <scope>NUCLEOTIDE SEQUENCE</scope>
    <source>
        <strain evidence="1">UA08Rod_4967</strain>
    </source>
</reference>
<protein>
    <submittedName>
        <fullName evidence="1">Uncharacterized protein</fullName>
    </submittedName>
</protein>
<evidence type="ECO:0000313" key="1">
    <source>
        <dbReference type="EMBL" id="UPW41210.1"/>
    </source>
</evidence>
<proteinExistence type="predicted"/>
<name>A0A976N1Z6_9VIRU</name>
<dbReference type="EMBL" id="OM869558">
    <property type="protein sequence ID" value="UPW41210.1"/>
    <property type="molecule type" value="Genomic_DNA"/>
</dbReference>
<sequence length="110" mass="12780">MYIKKKEALVIQEYSKAMEKMMQKKLEETDCKKDAVQIALYATRKVANTVKEITANKNNATLEHLRKINAAYALLSIVEESTSEPCTQKRKKLITEYMKLIGKVFREKQH</sequence>
<organism evidence="1">
    <name type="scientific">Sigmofec virus UA08Rod_4967</name>
    <dbReference type="NCBI Taxonomy" id="2929413"/>
    <lineage>
        <taxon>Viruses</taxon>
        <taxon>Monodnaviria</taxon>
        <taxon>Sangervirae</taxon>
        <taxon>Phixviricota</taxon>
        <taxon>Malgrandaviricetes</taxon>
        <taxon>Petitvirales</taxon>
        <taxon>Microviridae</taxon>
    </lineage>
</organism>
<accession>A0A976N1Z6</accession>